<proteinExistence type="predicted"/>
<accession>A0AAD9X7H1</accession>
<evidence type="ECO:0000313" key="2">
    <source>
        <dbReference type="Proteomes" id="UP001280121"/>
    </source>
</evidence>
<sequence>MPLIKNLERNIVGLLAREEVYWKQRSRAGKLDVGDRHMIFDNVIASFEILHSTAYKNSGKKGLMALKLDMSKTYVKVE</sequence>
<evidence type="ECO:0000313" key="1">
    <source>
        <dbReference type="EMBL" id="KAK2654179.1"/>
    </source>
</evidence>
<keyword evidence="2" id="KW-1185">Reference proteome</keyword>
<dbReference type="Proteomes" id="UP001280121">
    <property type="component" value="Unassembled WGS sequence"/>
</dbReference>
<dbReference type="AlphaFoldDB" id="A0AAD9X7H1"/>
<reference evidence="1" key="1">
    <citation type="journal article" date="2023" name="Plant J.">
        <title>Genome sequences and population genomics provide insights into the demographic history, inbreeding, and mutation load of two 'living fossil' tree species of Dipteronia.</title>
        <authorList>
            <person name="Feng Y."/>
            <person name="Comes H.P."/>
            <person name="Chen J."/>
            <person name="Zhu S."/>
            <person name="Lu R."/>
            <person name="Zhang X."/>
            <person name="Li P."/>
            <person name="Qiu J."/>
            <person name="Olsen K.M."/>
            <person name="Qiu Y."/>
        </authorList>
    </citation>
    <scope>NUCLEOTIDE SEQUENCE</scope>
    <source>
        <strain evidence="1">KIB01</strain>
    </source>
</reference>
<organism evidence="1 2">
    <name type="scientific">Dipteronia dyeriana</name>
    <dbReference type="NCBI Taxonomy" id="168575"/>
    <lineage>
        <taxon>Eukaryota</taxon>
        <taxon>Viridiplantae</taxon>
        <taxon>Streptophyta</taxon>
        <taxon>Embryophyta</taxon>
        <taxon>Tracheophyta</taxon>
        <taxon>Spermatophyta</taxon>
        <taxon>Magnoliopsida</taxon>
        <taxon>eudicotyledons</taxon>
        <taxon>Gunneridae</taxon>
        <taxon>Pentapetalae</taxon>
        <taxon>rosids</taxon>
        <taxon>malvids</taxon>
        <taxon>Sapindales</taxon>
        <taxon>Sapindaceae</taxon>
        <taxon>Hippocastanoideae</taxon>
        <taxon>Acereae</taxon>
        <taxon>Dipteronia</taxon>
    </lineage>
</organism>
<evidence type="ECO:0008006" key="3">
    <source>
        <dbReference type="Google" id="ProtNLM"/>
    </source>
</evidence>
<name>A0AAD9X7H1_9ROSI</name>
<protein>
    <recommendedName>
        <fullName evidence="3">Reverse transcriptase</fullName>
    </recommendedName>
</protein>
<gene>
    <name evidence="1" type="ORF">Ddye_014035</name>
</gene>
<dbReference type="EMBL" id="JANJYI010000004">
    <property type="protein sequence ID" value="KAK2654179.1"/>
    <property type="molecule type" value="Genomic_DNA"/>
</dbReference>
<comment type="caution">
    <text evidence="1">The sequence shown here is derived from an EMBL/GenBank/DDBJ whole genome shotgun (WGS) entry which is preliminary data.</text>
</comment>